<evidence type="ECO:0000256" key="9">
    <source>
        <dbReference type="ARBA" id="ARBA00023136"/>
    </source>
</evidence>
<keyword evidence="3 11" id="KW-1134">Transmembrane beta strand</keyword>
<feature type="domain" description="TonB-dependent receptor-like beta-barrel" evidence="14">
    <location>
        <begin position="288"/>
        <end position="828"/>
    </location>
</feature>
<reference evidence="16 17" key="1">
    <citation type="submission" date="2020-12" db="EMBL/GenBank/DDBJ databases">
        <authorList>
            <person name="Shan Y."/>
        </authorList>
    </citation>
    <scope>NUCLEOTIDE SEQUENCE [LARGE SCALE GENOMIC DNA]</scope>
    <source>
        <strain evidence="17">csc3.9</strain>
    </source>
</reference>
<keyword evidence="6" id="KW-0408">Iron</keyword>
<evidence type="ECO:0000259" key="15">
    <source>
        <dbReference type="Pfam" id="PF07715"/>
    </source>
</evidence>
<proteinExistence type="inferred from homology"/>
<evidence type="ECO:0000256" key="1">
    <source>
        <dbReference type="ARBA" id="ARBA00004571"/>
    </source>
</evidence>
<evidence type="ECO:0000259" key="14">
    <source>
        <dbReference type="Pfam" id="PF00593"/>
    </source>
</evidence>
<dbReference type="InterPro" id="IPR012910">
    <property type="entry name" value="Plug_dom"/>
</dbReference>
<evidence type="ECO:0000313" key="16">
    <source>
        <dbReference type="EMBL" id="QQD18563.1"/>
    </source>
</evidence>
<dbReference type="RefSeq" id="WP_198570054.1">
    <property type="nucleotide sequence ID" value="NZ_CP066167.1"/>
</dbReference>
<evidence type="ECO:0000256" key="8">
    <source>
        <dbReference type="ARBA" id="ARBA00023077"/>
    </source>
</evidence>
<evidence type="ECO:0000256" key="10">
    <source>
        <dbReference type="ARBA" id="ARBA00023237"/>
    </source>
</evidence>
<keyword evidence="7" id="KW-0406">Ion transport</keyword>
<feature type="domain" description="TonB-dependent receptor plug" evidence="15">
    <location>
        <begin position="60"/>
        <end position="165"/>
    </location>
</feature>
<comment type="similarity">
    <text evidence="11 12">Belongs to the TonB-dependent receptor family.</text>
</comment>
<keyword evidence="10 11" id="KW-0998">Cell outer membrane</keyword>
<dbReference type="PANTHER" id="PTHR32552:SF81">
    <property type="entry name" value="TONB-DEPENDENT OUTER MEMBRANE RECEPTOR"/>
    <property type="match status" value="1"/>
</dbReference>
<dbReference type="Gene3D" id="2.40.170.20">
    <property type="entry name" value="TonB-dependent receptor, beta-barrel domain"/>
    <property type="match status" value="2"/>
</dbReference>
<evidence type="ECO:0000256" key="4">
    <source>
        <dbReference type="ARBA" id="ARBA00022496"/>
    </source>
</evidence>
<keyword evidence="9 11" id="KW-0472">Membrane</keyword>
<evidence type="ECO:0000256" key="13">
    <source>
        <dbReference type="SAM" id="SignalP"/>
    </source>
</evidence>
<dbReference type="PROSITE" id="PS52016">
    <property type="entry name" value="TONB_DEPENDENT_REC_3"/>
    <property type="match status" value="1"/>
</dbReference>
<dbReference type="EMBL" id="CP066167">
    <property type="protein sequence ID" value="QQD18563.1"/>
    <property type="molecule type" value="Genomic_DNA"/>
</dbReference>
<accession>A0A7T4UQU4</accession>
<feature type="signal peptide" evidence="13">
    <location>
        <begin position="1"/>
        <end position="29"/>
    </location>
</feature>
<sequence length="865" mass="94684">MNFLKPNATLLSLAFIAIADIGDLASAHAQEQTQAQPSQVRSKTMLEEVHVTARKRSENIQETPVAVTAIGSLEIQERGILNAKGLAKIVPSLQIVEGQSNQIFLRGVGQLSGLVRQNPSVSAYLDGVFIPRADGQLMDTIDVENIQVLRGPQGTLFGKNNTGGALVFSLTKPTDTHEGYVQGSMGSYDLTRGRAVANLPLSDTFYTRFAINTQRRNGYLEDPASNDNSSLDRWSTIAQTRWDASDTLTLDTFAFYGLVRERSPSYNCRVISENSLLGGGLGLLWAGDTDPSEPRAYRENCEANDRRFLPDLTTNQGPSQRQNRELETLMLGATFDWQFESGNNLKVILGHRDATKTGPKTASDDGGPAEYLKALTLGKGKQLSTTLELQFSGAALQSKLDYTMGFFGQYEEKSEKFLSSNALVGIDLTSLAAIALGEQPNPATILPGGTNPPVVGAFLTPDRLQDFDISEETFAAFIQGTYHITEHLEFTLGGRYTEATTRSDLVTRETDIDALNAILGGDLRFTVLDPGMGLHIYNGGTWADDPIAIANSLFDDPDGDLIRTPLGAPRKDNAEASFSEFTPMASVSYFVPESPLIGTPIDSALIYFTWSNGFKSGFLEPKGADGLVTVKPELLENFELGTKLDLFNSTLRVNAAMYEMYFDNMQLITVGVDSANSLVVTSTNAGRSKINGAELEVSWLPVANLLISLSYSNNNYQFLEYQELDLLDLVLGTETVVDRSDENFPKSPEQTAALGVQYSWRLAGGTLTPRVDVSYTGEIYHGFDNGAWDAKKTNPDSVMADEYTLIDARVSWENQQGDLRFAAWINNVSDERYLNGWNASADSVGNFVEIVGEPRMYGIEVQKRF</sequence>
<keyword evidence="2 11" id="KW-0813">Transport</keyword>
<feature type="chain" id="PRO_5032832087" evidence="13">
    <location>
        <begin position="30"/>
        <end position="865"/>
    </location>
</feature>
<dbReference type="SUPFAM" id="SSF56935">
    <property type="entry name" value="Porins"/>
    <property type="match status" value="1"/>
</dbReference>
<protein>
    <submittedName>
        <fullName evidence="16">TonB-dependent receptor</fullName>
    </submittedName>
</protein>
<evidence type="ECO:0000256" key="2">
    <source>
        <dbReference type="ARBA" id="ARBA00022448"/>
    </source>
</evidence>
<evidence type="ECO:0000256" key="11">
    <source>
        <dbReference type="PROSITE-ProRule" id="PRU01360"/>
    </source>
</evidence>
<evidence type="ECO:0000313" key="17">
    <source>
        <dbReference type="Proteomes" id="UP000596063"/>
    </source>
</evidence>
<keyword evidence="4" id="KW-0410">Iron transport</keyword>
<evidence type="ECO:0000256" key="5">
    <source>
        <dbReference type="ARBA" id="ARBA00022692"/>
    </source>
</evidence>
<evidence type="ECO:0000256" key="3">
    <source>
        <dbReference type="ARBA" id="ARBA00022452"/>
    </source>
</evidence>
<dbReference type="GO" id="GO:0009279">
    <property type="term" value="C:cell outer membrane"/>
    <property type="evidence" value="ECO:0007669"/>
    <property type="project" value="UniProtKB-SubCell"/>
</dbReference>
<dbReference type="Pfam" id="PF00593">
    <property type="entry name" value="TonB_dep_Rec_b-barrel"/>
    <property type="match status" value="1"/>
</dbReference>
<dbReference type="Pfam" id="PF07715">
    <property type="entry name" value="Plug"/>
    <property type="match status" value="1"/>
</dbReference>
<dbReference type="KEGG" id="snan:I6N98_01415"/>
<evidence type="ECO:0000256" key="6">
    <source>
        <dbReference type="ARBA" id="ARBA00023004"/>
    </source>
</evidence>
<name>A0A7T4UQU4_9GAMM</name>
<dbReference type="PANTHER" id="PTHR32552">
    <property type="entry name" value="FERRICHROME IRON RECEPTOR-RELATED"/>
    <property type="match status" value="1"/>
</dbReference>
<organism evidence="16 17">
    <name type="scientific">Spongiibacter nanhainus</name>
    <dbReference type="NCBI Taxonomy" id="2794344"/>
    <lineage>
        <taxon>Bacteria</taxon>
        <taxon>Pseudomonadati</taxon>
        <taxon>Pseudomonadota</taxon>
        <taxon>Gammaproteobacteria</taxon>
        <taxon>Cellvibrionales</taxon>
        <taxon>Spongiibacteraceae</taxon>
        <taxon>Spongiibacter</taxon>
    </lineage>
</organism>
<dbReference type="InterPro" id="IPR000531">
    <property type="entry name" value="Beta-barrel_TonB"/>
</dbReference>
<comment type="subcellular location">
    <subcellularLocation>
        <location evidence="1 11">Cell outer membrane</location>
        <topology evidence="1 11">Multi-pass membrane protein</topology>
    </subcellularLocation>
</comment>
<gene>
    <name evidence="16" type="ORF">I6N98_01415</name>
</gene>
<dbReference type="AlphaFoldDB" id="A0A7T4UQU4"/>
<keyword evidence="5 11" id="KW-0812">Transmembrane</keyword>
<dbReference type="InterPro" id="IPR039426">
    <property type="entry name" value="TonB-dep_rcpt-like"/>
</dbReference>
<keyword evidence="8 12" id="KW-0798">TonB box</keyword>
<evidence type="ECO:0000256" key="7">
    <source>
        <dbReference type="ARBA" id="ARBA00023065"/>
    </source>
</evidence>
<dbReference type="Proteomes" id="UP000596063">
    <property type="component" value="Chromosome"/>
</dbReference>
<keyword evidence="16" id="KW-0675">Receptor</keyword>
<evidence type="ECO:0000256" key="12">
    <source>
        <dbReference type="RuleBase" id="RU003357"/>
    </source>
</evidence>
<dbReference type="InterPro" id="IPR036942">
    <property type="entry name" value="Beta-barrel_TonB_sf"/>
</dbReference>
<dbReference type="GO" id="GO:0006826">
    <property type="term" value="P:iron ion transport"/>
    <property type="evidence" value="ECO:0007669"/>
    <property type="project" value="UniProtKB-KW"/>
</dbReference>
<keyword evidence="17" id="KW-1185">Reference proteome</keyword>
<keyword evidence="13" id="KW-0732">Signal</keyword>